<reference evidence="1 2" key="1">
    <citation type="submission" date="2018-02" db="EMBL/GenBank/DDBJ databases">
        <title>Comparative analysis of genomes of three Brevibacillus laterosporus strains producers of potent antimicrobials isolated from silage.</title>
        <authorList>
            <person name="Kojic M."/>
            <person name="Miljkovic M."/>
            <person name="Studholme D."/>
            <person name="Filipic B."/>
        </authorList>
    </citation>
    <scope>NUCLEOTIDE SEQUENCE [LARGE SCALE GENOMIC DNA]</scope>
    <source>
        <strain evidence="1 2">BGSP11</strain>
    </source>
</reference>
<evidence type="ECO:0000313" key="1">
    <source>
        <dbReference type="EMBL" id="PPA93318.1"/>
    </source>
</evidence>
<dbReference type="RefSeq" id="WP_104032935.1">
    <property type="nucleotide sequence ID" value="NZ_PRKQ01000027.1"/>
</dbReference>
<accession>A0AAP8QB10</accession>
<protein>
    <submittedName>
        <fullName evidence="1">Uncharacterized protein</fullName>
    </submittedName>
</protein>
<dbReference type="AlphaFoldDB" id="A0AAP8QB10"/>
<dbReference type="EMBL" id="PRKQ01000027">
    <property type="protein sequence ID" value="PPA93318.1"/>
    <property type="molecule type" value="Genomic_DNA"/>
</dbReference>
<evidence type="ECO:0000313" key="2">
    <source>
        <dbReference type="Proteomes" id="UP000239759"/>
    </source>
</evidence>
<dbReference type="Proteomes" id="UP000239759">
    <property type="component" value="Unassembled WGS sequence"/>
</dbReference>
<comment type="caution">
    <text evidence="1">The sequence shown here is derived from an EMBL/GenBank/DDBJ whole genome shotgun (WGS) entry which is preliminary data.</text>
</comment>
<name>A0AAP8QB10_BRELA</name>
<proteinExistence type="predicted"/>
<organism evidence="1 2">
    <name type="scientific">Brevibacillus laterosporus</name>
    <name type="common">Bacillus laterosporus</name>
    <dbReference type="NCBI Taxonomy" id="1465"/>
    <lineage>
        <taxon>Bacteria</taxon>
        <taxon>Bacillati</taxon>
        <taxon>Bacillota</taxon>
        <taxon>Bacilli</taxon>
        <taxon>Bacillales</taxon>
        <taxon>Paenibacillaceae</taxon>
        <taxon>Brevibacillus</taxon>
    </lineage>
</organism>
<sequence>MESPPSEIIGLDKDTYNKALEIINKSNAQISEIKNELVVSSKGTLIDKENESKMSAIDHDEYWETV</sequence>
<gene>
    <name evidence="1" type="ORF">C4A77_19105</name>
</gene>